<dbReference type="PANTHER" id="PTHR10050">
    <property type="entry name" value="DOLICHYL-PHOSPHATE-MANNOSE--PROTEIN MANNOSYLTRANSFERASE"/>
    <property type="match status" value="1"/>
</dbReference>
<comment type="pathway">
    <text evidence="1">Protein modification; protein glycosylation.</text>
</comment>
<comment type="caution">
    <text evidence="3">The sequence shown here is derived from an EMBL/GenBank/DDBJ whole genome shotgun (WGS) entry which is preliminary data.</text>
</comment>
<dbReference type="InterPro" id="IPR032421">
    <property type="entry name" value="PMT_4TMC"/>
</dbReference>
<dbReference type="GO" id="GO:0005886">
    <property type="term" value="C:plasma membrane"/>
    <property type="evidence" value="ECO:0007669"/>
    <property type="project" value="UniProtKB-SubCell"/>
</dbReference>
<accession>A0A9X2G9Y7</accession>
<evidence type="ECO:0000313" key="3">
    <source>
        <dbReference type="EMBL" id="MCP2353802.1"/>
    </source>
</evidence>
<comment type="similarity">
    <text evidence="1">Belongs to the glycosyltransferase 39 family.</text>
</comment>
<protein>
    <recommendedName>
        <fullName evidence="1">Polyprenol-phosphate-mannose--protein mannosyltransferase</fullName>
        <ecNumber evidence="1">2.4.1.-</ecNumber>
    </recommendedName>
</protein>
<feature type="transmembrane region" description="Helical" evidence="1">
    <location>
        <begin position="110"/>
        <end position="129"/>
    </location>
</feature>
<dbReference type="Proteomes" id="UP001139648">
    <property type="component" value="Unassembled WGS sequence"/>
</dbReference>
<feature type="transmembrane region" description="Helical" evidence="1">
    <location>
        <begin position="136"/>
        <end position="154"/>
    </location>
</feature>
<keyword evidence="4" id="KW-1185">Reference proteome</keyword>
<keyword evidence="1 3" id="KW-0808">Transferase</keyword>
<keyword evidence="1" id="KW-0328">Glycosyltransferase</keyword>
<reference evidence="3" key="1">
    <citation type="submission" date="2022-06" db="EMBL/GenBank/DDBJ databases">
        <title>Sequencing the genomes of 1000 actinobacteria strains.</title>
        <authorList>
            <person name="Klenk H.-P."/>
        </authorList>
    </citation>
    <scope>NUCLEOTIDE SEQUENCE</scope>
    <source>
        <strain evidence="3">DSM 46694</strain>
    </source>
</reference>
<dbReference type="EC" id="2.4.1.-" evidence="1"/>
<evidence type="ECO:0000313" key="4">
    <source>
        <dbReference type="Proteomes" id="UP001139648"/>
    </source>
</evidence>
<evidence type="ECO:0000259" key="2">
    <source>
        <dbReference type="Pfam" id="PF16192"/>
    </source>
</evidence>
<dbReference type="PANTHER" id="PTHR10050:SF46">
    <property type="entry name" value="PROTEIN O-MANNOSYL-TRANSFERASE 2"/>
    <property type="match status" value="1"/>
</dbReference>
<feature type="transmembrane region" description="Helical" evidence="1">
    <location>
        <begin position="195"/>
        <end position="214"/>
    </location>
</feature>
<dbReference type="AlphaFoldDB" id="A0A9X2G9Y7"/>
<evidence type="ECO:0000256" key="1">
    <source>
        <dbReference type="RuleBase" id="RU367007"/>
    </source>
</evidence>
<feature type="domain" description="Protein O-mannosyl-transferase C-terminal four TM" evidence="2">
    <location>
        <begin position="46"/>
        <end position="237"/>
    </location>
</feature>
<comment type="function">
    <text evidence="1">Protein O-mannosyltransferase that catalyzes the transfer of a single mannose residue from a polyprenol phospho-mannosyl lipidic donor to the hydroxyl group of selected serine and threonine residues in acceptor proteins.</text>
</comment>
<keyword evidence="1" id="KW-1003">Cell membrane</keyword>
<dbReference type="Pfam" id="PF16192">
    <property type="entry name" value="PMT_4TMC"/>
    <property type="match status" value="1"/>
</dbReference>
<dbReference type="EMBL" id="JAMZEB010000001">
    <property type="protein sequence ID" value="MCP2353802.1"/>
    <property type="molecule type" value="Genomic_DNA"/>
</dbReference>
<keyword evidence="1" id="KW-0472">Membrane</keyword>
<organism evidence="3 4">
    <name type="scientific">Nonomuraea thailandensis</name>
    <dbReference type="NCBI Taxonomy" id="1188745"/>
    <lineage>
        <taxon>Bacteria</taxon>
        <taxon>Bacillati</taxon>
        <taxon>Actinomycetota</taxon>
        <taxon>Actinomycetes</taxon>
        <taxon>Streptosporangiales</taxon>
        <taxon>Streptosporangiaceae</taxon>
        <taxon>Nonomuraea</taxon>
    </lineage>
</organism>
<keyword evidence="1" id="KW-0812">Transmembrane</keyword>
<name>A0A9X2G9Y7_9ACTN</name>
<sequence>MVAFALVAAVVYVLSWTGWFLRAEGWGRNWERATQAGPGFFVVDSLRSWLAYQAQVLGFHTGLDTPHDYMSEPWQWPFLQRPVAFHYESPPNACAASTCAKAVLGVGTPALWYLALPALVVLIAHYAAVRDWRSGAVLLACGAGWLPWFYYAIADNRTMYLFYMLPVVPFMVLALVIAAGLALGPGGTASIRRTIGAAVAGAGTLIVLVNFWWLHPILSGETIPHAEWWARMLMRSWV</sequence>
<dbReference type="InterPro" id="IPR027005">
    <property type="entry name" value="PMT-like"/>
</dbReference>
<dbReference type="RefSeq" id="WP_253740297.1">
    <property type="nucleotide sequence ID" value="NZ_BAABKA010000078.1"/>
</dbReference>
<gene>
    <name evidence="3" type="ORF">HD597_000822</name>
</gene>
<feature type="transmembrane region" description="Helical" evidence="1">
    <location>
        <begin position="160"/>
        <end position="183"/>
    </location>
</feature>
<comment type="caution">
    <text evidence="1">Lacks conserved residue(s) required for the propagation of feature annotation.</text>
</comment>
<proteinExistence type="inferred from homology"/>
<comment type="subcellular location">
    <subcellularLocation>
        <location evidence="1">Cell membrane</location>
    </subcellularLocation>
</comment>
<dbReference type="GO" id="GO:0004169">
    <property type="term" value="F:dolichyl-phosphate-mannose-protein mannosyltransferase activity"/>
    <property type="evidence" value="ECO:0007669"/>
    <property type="project" value="UniProtKB-UniRule"/>
</dbReference>
<keyword evidence="1" id="KW-1133">Transmembrane helix</keyword>